<accession>A0A1J4N3C4</accession>
<feature type="domain" description="Transglutaminase-like" evidence="1">
    <location>
        <begin position="146"/>
        <end position="202"/>
    </location>
</feature>
<comment type="caution">
    <text evidence="2">The sequence shown here is derived from an EMBL/GenBank/DDBJ whole genome shotgun (WGS) entry which is preliminary data.</text>
</comment>
<dbReference type="AlphaFoldDB" id="A0A1J4N3C4"/>
<dbReference type="SMART" id="SM00460">
    <property type="entry name" value="TGc"/>
    <property type="match status" value="1"/>
</dbReference>
<dbReference type="RefSeq" id="WP_071327095.1">
    <property type="nucleotide sequence ID" value="NZ_JZDQ02000019.1"/>
</dbReference>
<protein>
    <recommendedName>
        <fullName evidence="1">Transglutaminase-like domain-containing protein</fullName>
    </recommendedName>
</protein>
<dbReference type="Pfam" id="PF08379">
    <property type="entry name" value="Bact_transglu_N"/>
    <property type="match status" value="1"/>
</dbReference>
<dbReference type="EMBL" id="JZDQ02000019">
    <property type="protein sequence ID" value="OIJ26051.1"/>
    <property type="molecule type" value="Genomic_DNA"/>
</dbReference>
<name>A0A1J4N3C4_9ACTN</name>
<evidence type="ECO:0000313" key="3">
    <source>
        <dbReference type="Proteomes" id="UP000033772"/>
    </source>
</evidence>
<reference evidence="2" key="1">
    <citation type="submission" date="2016-10" db="EMBL/GenBank/DDBJ databases">
        <title>Draft Genome Sequence of Nocardioides luteus Strain BAFB, an Alkane-Degrading Bacterium Isolated from JP-7 Polluted Soil.</title>
        <authorList>
            <person name="Brown L."/>
            <person name="Ruiz O.N."/>
            <person name="Gunasekera T."/>
        </authorList>
    </citation>
    <scope>NUCLEOTIDE SEQUENCE [LARGE SCALE GENOMIC DNA]</scope>
    <source>
        <strain evidence="2">BAFB</strain>
    </source>
</reference>
<gene>
    <name evidence="2" type="ORF">UG56_014755</name>
</gene>
<evidence type="ECO:0000313" key="2">
    <source>
        <dbReference type="EMBL" id="OIJ26051.1"/>
    </source>
</evidence>
<evidence type="ECO:0000259" key="1">
    <source>
        <dbReference type="SMART" id="SM00460"/>
    </source>
</evidence>
<sequence length="247" mass="26299">MSMQFRIVHTTTFTYDGPAVASYNQARLTPLTTPDQIVVHHRIDVSPKPWTYEYKDYFGNEVTAIEVLEAHRALKVSATSTVHVDRKPGAAPVLTWEEAAHPGVADRFVEFLGLPPLVAPGEELAAQAKAIAASAGLPGEAAVGIARAVAEAAPADAAHQLLGALRTVGIPARYVSGYVYPGGAHSWVEWWDNGWHGIDPATGTEPGDAYVGVATGRDHTDVKPLGGIYSGPAERDVEVSVEMTRLA</sequence>
<dbReference type="STRING" id="1844.UG56_014755"/>
<dbReference type="InterPro" id="IPR013589">
    <property type="entry name" value="Bac_transglu_N"/>
</dbReference>
<proteinExistence type="predicted"/>
<dbReference type="Pfam" id="PF01841">
    <property type="entry name" value="Transglut_core"/>
    <property type="match status" value="1"/>
</dbReference>
<dbReference type="PANTHER" id="PTHR33490">
    <property type="entry name" value="BLR5614 PROTEIN-RELATED"/>
    <property type="match status" value="1"/>
</dbReference>
<dbReference type="Gene3D" id="3.10.620.30">
    <property type="match status" value="1"/>
</dbReference>
<keyword evidence="3" id="KW-1185">Reference proteome</keyword>
<dbReference type="InterPro" id="IPR002931">
    <property type="entry name" value="Transglutaminase-like"/>
</dbReference>
<dbReference type="OrthoDB" id="9804023at2"/>
<dbReference type="Proteomes" id="UP000033772">
    <property type="component" value="Unassembled WGS sequence"/>
</dbReference>
<dbReference type="SUPFAM" id="SSF54001">
    <property type="entry name" value="Cysteine proteinases"/>
    <property type="match status" value="1"/>
</dbReference>
<dbReference type="PANTHER" id="PTHR33490:SF6">
    <property type="entry name" value="SLL1049 PROTEIN"/>
    <property type="match status" value="1"/>
</dbReference>
<dbReference type="InterPro" id="IPR038765">
    <property type="entry name" value="Papain-like_cys_pep_sf"/>
</dbReference>
<organism evidence="2 3">
    <name type="scientific">Nocardioides luteus</name>
    <dbReference type="NCBI Taxonomy" id="1844"/>
    <lineage>
        <taxon>Bacteria</taxon>
        <taxon>Bacillati</taxon>
        <taxon>Actinomycetota</taxon>
        <taxon>Actinomycetes</taxon>
        <taxon>Propionibacteriales</taxon>
        <taxon>Nocardioidaceae</taxon>
        <taxon>Nocardioides</taxon>
    </lineage>
</organism>